<dbReference type="PANTHER" id="PTHR30426">
    <property type="entry name" value="4-HYDROXY-3-METHYLBUT-2-ENYL DIPHOSPHATE REDUCTASE"/>
    <property type="match status" value="1"/>
</dbReference>
<keyword evidence="5" id="KW-0411">Iron-sulfur</keyword>
<dbReference type="GO" id="GO:0051745">
    <property type="term" value="F:4-hydroxy-3-methylbut-2-enyl diphosphate reductase activity"/>
    <property type="evidence" value="ECO:0007669"/>
    <property type="project" value="InterPro"/>
</dbReference>
<keyword evidence="7" id="KW-1185">Reference proteome</keyword>
<protein>
    <submittedName>
        <fullName evidence="6">4-hydroxy-3-methylbut-2-enyl diphosphate reductase</fullName>
    </submittedName>
</protein>
<dbReference type="GO" id="GO:0051539">
    <property type="term" value="F:4 iron, 4 sulfur cluster binding"/>
    <property type="evidence" value="ECO:0007669"/>
    <property type="project" value="UniProtKB-KW"/>
</dbReference>
<dbReference type="OrthoDB" id="3627470at2"/>
<evidence type="ECO:0000256" key="3">
    <source>
        <dbReference type="ARBA" id="ARBA00022723"/>
    </source>
</evidence>
<name>A0A1H3K6T0_9PSEU</name>
<dbReference type="RefSeq" id="WP_091293043.1">
    <property type="nucleotide sequence ID" value="NZ_FNON01000005.1"/>
</dbReference>
<sequence>MKRSVERIRLSTSGVAPGELVVVTEFTHPVRGRVRCPAAPLLASGVDGARVGTVPDTPGDATLTAVSYVDAEGATGFGIATRDPAAGIIADEVVSRWAAVLRTRRVLLADYQPGCGAECPLVDRMRSRLREFIDRGDDVVLIARRGHAVAATLAAGTHLVERPEDVRTLPAFDPERVSFLVAPGMPIEDAARVLAALRARFPRLRGHHPDEWCYAASDQRETVRSVAAASDLLLLCGPVHDVRGRILTEVGEIRPDWLARAATVGIAGGPSALVDAVLRALSGLGPLSVARRKVTTEIRAFAVR</sequence>
<reference evidence="6 7" key="1">
    <citation type="submission" date="2016-10" db="EMBL/GenBank/DDBJ databases">
        <authorList>
            <person name="de Groot N.N."/>
        </authorList>
    </citation>
    <scope>NUCLEOTIDE SEQUENCE [LARGE SCALE GENOMIC DNA]</scope>
    <source>
        <strain evidence="6 7">CPCC 202699</strain>
    </source>
</reference>
<keyword evidence="2" id="KW-0004">4Fe-4S</keyword>
<comment type="cofactor">
    <cofactor evidence="1">
        <name>[4Fe-4S] cluster</name>
        <dbReference type="ChEBI" id="CHEBI:49883"/>
    </cofactor>
</comment>
<dbReference type="EMBL" id="FNON01000005">
    <property type="protein sequence ID" value="SDY47873.1"/>
    <property type="molecule type" value="Genomic_DNA"/>
</dbReference>
<dbReference type="Proteomes" id="UP000199515">
    <property type="component" value="Unassembled WGS sequence"/>
</dbReference>
<evidence type="ECO:0000256" key="1">
    <source>
        <dbReference type="ARBA" id="ARBA00001966"/>
    </source>
</evidence>
<dbReference type="GO" id="GO:0019288">
    <property type="term" value="P:isopentenyl diphosphate biosynthetic process, methylerythritol 4-phosphate pathway"/>
    <property type="evidence" value="ECO:0007669"/>
    <property type="project" value="InterPro"/>
</dbReference>
<accession>A0A1H3K6T0</accession>
<gene>
    <name evidence="6" type="ORF">SAMN05421504_105676</name>
</gene>
<dbReference type="GO" id="GO:0050992">
    <property type="term" value="P:dimethylallyl diphosphate biosynthetic process"/>
    <property type="evidence" value="ECO:0007669"/>
    <property type="project" value="InterPro"/>
</dbReference>
<dbReference type="GO" id="GO:0046872">
    <property type="term" value="F:metal ion binding"/>
    <property type="evidence" value="ECO:0007669"/>
    <property type="project" value="UniProtKB-KW"/>
</dbReference>
<keyword evidence="3" id="KW-0479">Metal-binding</keyword>
<dbReference type="AlphaFoldDB" id="A0A1H3K6T0"/>
<evidence type="ECO:0000256" key="2">
    <source>
        <dbReference type="ARBA" id="ARBA00022485"/>
    </source>
</evidence>
<evidence type="ECO:0000313" key="6">
    <source>
        <dbReference type="EMBL" id="SDY47873.1"/>
    </source>
</evidence>
<dbReference type="Gene3D" id="3.40.1010.20">
    <property type="entry name" value="4-hydroxy-3-methylbut-2-enyl diphosphate reductase, catalytic domain"/>
    <property type="match status" value="2"/>
</dbReference>
<dbReference type="InterPro" id="IPR003451">
    <property type="entry name" value="LytB/IspH"/>
</dbReference>
<evidence type="ECO:0000256" key="4">
    <source>
        <dbReference type="ARBA" id="ARBA00023004"/>
    </source>
</evidence>
<evidence type="ECO:0000313" key="7">
    <source>
        <dbReference type="Proteomes" id="UP000199515"/>
    </source>
</evidence>
<evidence type="ECO:0000256" key="5">
    <source>
        <dbReference type="ARBA" id="ARBA00023014"/>
    </source>
</evidence>
<keyword evidence="4" id="KW-0408">Iron</keyword>
<dbReference type="Pfam" id="PF02401">
    <property type="entry name" value="LYTB"/>
    <property type="match status" value="1"/>
</dbReference>
<dbReference type="STRING" id="589385.SAMN05421504_105676"/>
<organism evidence="6 7">
    <name type="scientific">Amycolatopsis xylanica</name>
    <dbReference type="NCBI Taxonomy" id="589385"/>
    <lineage>
        <taxon>Bacteria</taxon>
        <taxon>Bacillati</taxon>
        <taxon>Actinomycetota</taxon>
        <taxon>Actinomycetes</taxon>
        <taxon>Pseudonocardiales</taxon>
        <taxon>Pseudonocardiaceae</taxon>
        <taxon>Amycolatopsis</taxon>
    </lineage>
</organism>
<dbReference type="PANTHER" id="PTHR30426:SF0">
    <property type="entry name" value="4-HYDROXY-3-METHYLBUT-2-ENYL DIPHOSPHATE REDUCTASE"/>
    <property type="match status" value="1"/>
</dbReference>
<proteinExistence type="predicted"/>